<keyword evidence="2" id="KW-1185">Reference proteome</keyword>
<organism evidence="1 2">
    <name type="scientific">Mycena venus</name>
    <dbReference type="NCBI Taxonomy" id="2733690"/>
    <lineage>
        <taxon>Eukaryota</taxon>
        <taxon>Fungi</taxon>
        <taxon>Dikarya</taxon>
        <taxon>Basidiomycota</taxon>
        <taxon>Agaricomycotina</taxon>
        <taxon>Agaricomycetes</taxon>
        <taxon>Agaricomycetidae</taxon>
        <taxon>Agaricales</taxon>
        <taxon>Marasmiineae</taxon>
        <taxon>Mycenaceae</taxon>
        <taxon>Mycena</taxon>
    </lineage>
</organism>
<proteinExistence type="predicted"/>
<dbReference type="GO" id="GO:0003746">
    <property type="term" value="F:translation elongation factor activity"/>
    <property type="evidence" value="ECO:0007669"/>
    <property type="project" value="UniProtKB-KW"/>
</dbReference>
<name>A0A8H6YNW2_9AGAR</name>
<keyword evidence="1" id="KW-0648">Protein biosynthesis</keyword>
<reference evidence="1" key="1">
    <citation type="submission" date="2020-05" db="EMBL/GenBank/DDBJ databases">
        <title>Mycena genomes resolve the evolution of fungal bioluminescence.</title>
        <authorList>
            <person name="Tsai I.J."/>
        </authorList>
    </citation>
    <scope>NUCLEOTIDE SEQUENCE</scope>
    <source>
        <strain evidence="1">CCC161011</strain>
    </source>
</reference>
<evidence type="ECO:0000313" key="1">
    <source>
        <dbReference type="EMBL" id="KAF7362474.1"/>
    </source>
</evidence>
<dbReference type="AlphaFoldDB" id="A0A8H6YNW2"/>
<dbReference type="Proteomes" id="UP000620124">
    <property type="component" value="Unassembled WGS sequence"/>
</dbReference>
<gene>
    <name evidence="1" type="ORF">MVEN_00595100</name>
</gene>
<keyword evidence="1" id="KW-0251">Elongation factor</keyword>
<sequence>MGTRGYRVYRHKGYYHVRYNHYDSYPDGLGVQVAAEVPRNAEEYKEWLQNLRQALDSDFEENKDQIDVYDGGGEYFITKDRPTNDIMIEWVYEIDLDHEVFLVDSNPLFALNNMPPSSELFVEWIGVDSYGHRGFDPTMPKEHIYNWKAAPPKVDDSVIADYAARGPSPGNYSTVSELLGTTGSIGSCEAARIALYEVIVGRMMQVWEIGHNIRVLETIPDGADISGELLSLGVDMVQITIGRMLFGKKQVKCATPSKGLTFSWLATDICLRITTHLDDERNLKKSILELVDEIALNRQPDIVAYGVLFSFFHCVIVRVDMNNEFKATAALQFLPSFYATSPSTPGITAIGRLAYHCLDTTAKLNSAVDALQEDHFLNQVPLDVLELIAGHLNPSDLLHLCAATSLFEPAAESVLRFPHIEDYRIIGLLEEGGKKRRKNLNGIDWNQLSLTSQVFSTMVQSSLGPVLVVGELGTDLFGVSLGSYAVIHVQWKVEDRDV</sequence>
<dbReference type="EMBL" id="JACAZI010000004">
    <property type="protein sequence ID" value="KAF7362474.1"/>
    <property type="molecule type" value="Genomic_DNA"/>
</dbReference>
<evidence type="ECO:0000313" key="2">
    <source>
        <dbReference type="Proteomes" id="UP000620124"/>
    </source>
</evidence>
<dbReference type="OrthoDB" id="3229878at2759"/>
<accession>A0A8H6YNW2</accession>
<protein>
    <submittedName>
        <fullName evidence="1">Polymerase II transcription elongation factor</fullName>
    </submittedName>
</protein>
<comment type="caution">
    <text evidence="1">The sequence shown here is derived from an EMBL/GenBank/DDBJ whole genome shotgun (WGS) entry which is preliminary data.</text>
</comment>